<evidence type="ECO:0000256" key="1">
    <source>
        <dbReference type="SAM" id="Phobius"/>
    </source>
</evidence>
<evidence type="ECO:0000313" key="2">
    <source>
        <dbReference type="EMBL" id="TFK79074.1"/>
    </source>
</evidence>
<proteinExistence type="predicted"/>
<keyword evidence="1" id="KW-1133">Transmembrane helix</keyword>
<reference evidence="2 3" key="1">
    <citation type="journal article" date="2019" name="Nat. Ecol. Evol.">
        <title>Megaphylogeny resolves global patterns of mushroom evolution.</title>
        <authorList>
            <person name="Varga T."/>
            <person name="Krizsan K."/>
            <person name="Foldi C."/>
            <person name="Dima B."/>
            <person name="Sanchez-Garcia M."/>
            <person name="Sanchez-Ramirez S."/>
            <person name="Szollosi G.J."/>
            <person name="Szarkandi J.G."/>
            <person name="Papp V."/>
            <person name="Albert L."/>
            <person name="Andreopoulos W."/>
            <person name="Angelini C."/>
            <person name="Antonin V."/>
            <person name="Barry K.W."/>
            <person name="Bougher N.L."/>
            <person name="Buchanan P."/>
            <person name="Buyck B."/>
            <person name="Bense V."/>
            <person name="Catcheside P."/>
            <person name="Chovatia M."/>
            <person name="Cooper J."/>
            <person name="Damon W."/>
            <person name="Desjardin D."/>
            <person name="Finy P."/>
            <person name="Geml J."/>
            <person name="Haridas S."/>
            <person name="Hughes K."/>
            <person name="Justo A."/>
            <person name="Karasinski D."/>
            <person name="Kautmanova I."/>
            <person name="Kiss B."/>
            <person name="Kocsube S."/>
            <person name="Kotiranta H."/>
            <person name="LaButti K.M."/>
            <person name="Lechner B.E."/>
            <person name="Liimatainen K."/>
            <person name="Lipzen A."/>
            <person name="Lukacs Z."/>
            <person name="Mihaltcheva S."/>
            <person name="Morgado L.N."/>
            <person name="Niskanen T."/>
            <person name="Noordeloos M.E."/>
            <person name="Ohm R.A."/>
            <person name="Ortiz-Santana B."/>
            <person name="Ovrebo C."/>
            <person name="Racz N."/>
            <person name="Riley R."/>
            <person name="Savchenko A."/>
            <person name="Shiryaev A."/>
            <person name="Soop K."/>
            <person name="Spirin V."/>
            <person name="Szebenyi C."/>
            <person name="Tomsovsky M."/>
            <person name="Tulloss R.E."/>
            <person name="Uehling J."/>
            <person name="Grigoriev I.V."/>
            <person name="Vagvolgyi C."/>
            <person name="Papp T."/>
            <person name="Martin F.M."/>
            <person name="Miettinen O."/>
            <person name="Hibbett D.S."/>
            <person name="Nagy L.G."/>
        </authorList>
    </citation>
    <scope>NUCLEOTIDE SEQUENCE [LARGE SCALE GENOMIC DNA]</scope>
    <source>
        <strain evidence="2 3">HHB13444</strain>
    </source>
</reference>
<name>A0A5C3NP59_9APHY</name>
<sequence length="54" mass="6159">MRVVVFVLLSVRVRSSPYPSPPHAFPIQFPGLRITLVVFLSLSMSIFSVLRQSW</sequence>
<dbReference type="AlphaFoldDB" id="A0A5C3NP59"/>
<evidence type="ECO:0000313" key="3">
    <source>
        <dbReference type="Proteomes" id="UP000308197"/>
    </source>
</evidence>
<keyword evidence="3" id="KW-1185">Reference proteome</keyword>
<gene>
    <name evidence="2" type="ORF">K466DRAFT_592573</name>
</gene>
<dbReference type="Proteomes" id="UP000308197">
    <property type="component" value="Unassembled WGS sequence"/>
</dbReference>
<keyword evidence="1" id="KW-0812">Transmembrane</keyword>
<dbReference type="InParanoid" id="A0A5C3NP59"/>
<protein>
    <submittedName>
        <fullName evidence="2">Uncharacterized protein</fullName>
    </submittedName>
</protein>
<accession>A0A5C3NP59</accession>
<dbReference type="EMBL" id="ML212180">
    <property type="protein sequence ID" value="TFK79074.1"/>
    <property type="molecule type" value="Genomic_DNA"/>
</dbReference>
<organism evidence="2 3">
    <name type="scientific">Polyporus arcularius HHB13444</name>
    <dbReference type="NCBI Taxonomy" id="1314778"/>
    <lineage>
        <taxon>Eukaryota</taxon>
        <taxon>Fungi</taxon>
        <taxon>Dikarya</taxon>
        <taxon>Basidiomycota</taxon>
        <taxon>Agaricomycotina</taxon>
        <taxon>Agaricomycetes</taxon>
        <taxon>Polyporales</taxon>
        <taxon>Polyporaceae</taxon>
        <taxon>Polyporus</taxon>
    </lineage>
</organism>
<keyword evidence="1" id="KW-0472">Membrane</keyword>
<feature type="transmembrane region" description="Helical" evidence="1">
    <location>
        <begin position="31"/>
        <end position="50"/>
    </location>
</feature>